<comment type="caution">
    <text evidence="1">The sequence shown here is derived from an EMBL/GenBank/DDBJ whole genome shotgun (WGS) entry which is preliminary data.</text>
</comment>
<keyword evidence="2" id="KW-1185">Reference proteome</keyword>
<evidence type="ECO:0000313" key="2">
    <source>
        <dbReference type="Proteomes" id="UP001056120"/>
    </source>
</evidence>
<gene>
    <name evidence="1" type="ORF">L1987_53912</name>
</gene>
<dbReference type="EMBL" id="CM042035">
    <property type="protein sequence ID" value="KAI3754134.1"/>
    <property type="molecule type" value="Genomic_DNA"/>
</dbReference>
<proteinExistence type="predicted"/>
<protein>
    <submittedName>
        <fullName evidence="1">Uncharacterized protein</fullName>
    </submittedName>
</protein>
<accession>A0ACB9E563</accession>
<reference evidence="2" key="1">
    <citation type="journal article" date="2022" name="Mol. Ecol. Resour.">
        <title>The genomes of chicory, endive, great burdock and yacon provide insights into Asteraceae palaeo-polyploidization history and plant inulin production.</title>
        <authorList>
            <person name="Fan W."/>
            <person name="Wang S."/>
            <person name="Wang H."/>
            <person name="Wang A."/>
            <person name="Jiang F."/>
            <person name="Liu H."/>
            <person name="Zhao H."/>
            <person name="Xu D."/>
            <person name="Zhang Y."/>
        </authorList>
    </citation>
    <scope>NUCLEOTIDE SEQUENCE [LARGE SCALE GENOMIC DNA]</scope>
    <source>
        <strain evidence="2">cv. Yunnan</strain>
    </source>
</reference>
<sequence length="944" mass="106198">MACATLKGSINPRYKVCRIGKSPRQRGRIWQKNLNYNSMGKENVATELNYTDNMTTDVEPCMGTGRGESCDEHVTKNSTAITKVQPDGLVQTNMEYAGDSILNSLSSLMGTGEAGNCNFSCQKDLSNVFKLNSDREHHSMVESLERWRECHKIQDHEVRRKFTSRDGKHKIWVDIDGTTGQEEEGPHWRIMKKHKGKKHSSKHNDHEKVSNQGNRAYNSEDVTGRKKHKIWSSKNRKPEKNMPTSRVHFQQSFNGTDNSNQPLGCSEFHMGSAKLGISFRNLKNFPAKINEEGEVNIDENMVEDEPILANDGEKLGGGWTNKHSPGNRGAEKHKPQAQNRDSGRYKEKGKGNEHVIVNVSNRNVVNNPRQQVFPEKPDEEVQMETPVVNNHTEINLATDSRPSGNKDINISGHTHETTHKKPTISVLETKNRFALLDEEGNEIMDMQGEIEEDNNMGEIPKELHKGWIRKQERVLNAKYYKDLTQDQRFEAKRYILDRLIPLDSTLSNDDGSHTDSHMEDVESEMDGNAVFMKSDGPAPKSHDTILTTVNSPEVRRARLGLVHKYISGGNWVRAGYILVGKLLAGKVLGGLCSKQKKGLAVGSLGYAFSRRCLAVYSKDTSFIEHVKKETPIESKFFEPPDPGDSKLQEEDMNDGGNETPCERMEENTPRLSSRLTRLIEEQGINRYRLRSGDGTDKGSFRHHSAKAKLMKPDRGRRNKQSVSVDKEIRPINMTTSSEANSLSDHVVGDAKLDDQLIAEVHMQSSLHGNVPGSEHITTTPTNRQGSDGVEEMQLGGQNSTSMIMKDNVTLNMEYEGDSILNNISIQSSGDEGLAEEEDQEVSSDQSTKHRSLMDMNNHKVSTCNLLVMNNIVGIFPGITHVWEQGTQILAHIIYPDKWEDSGSEEGRIEVWDVIVNRNKECLDNENYMGIEELRKHAICLEPGE</sequence>
<name>A0ACB9E563_9ASTR</name>
<organism evidence="1 2">
    <name type="scientific">Smallanthus sonchifolius</name>
    <dbReference type="NCBI Taxonomy" id="185202"/>
    <lineage>
        <taxon>Eukaryota</taxon>
        <taxon>Viridiplantae</taxon>
        <taxon>Streptophyta</taxon>
        <taxon>Embryophyta</taxon>
        <taxon>Tracheophyta</taxon>
        <taxon>Spermatophyta</taxon>
        <taxon>Magnoliopsida</taxon>
        <taxon>eudicotyledons</taxon>
        <taxon>Gunneridae</taxon>
        <taxon>Pentapetalae</taxon>
        <taxon>asterids</taxon>
        <taxon>campanulids</taxon>
        <taxon>Asterales</taxon>
        <taxon>Asteraceae</taxon>
        <taxon>Asteroideae</taxon>
        <taxon>Heliantheae alliance</taxon>
        <taxon>Millerieae</taxon>
        <taxon>Smallanthus</taxon>
    </lineage>
</organism>
<dbReference type="Proteomes" id="UP001056120">
    <property type="component" value="Linkage Group LG18"/>
</dbReference>
<reference evidence="1 2" key="2">
    <citation type="journal article" date="2022" name="Mol. Ecol. Resour.">
        <title>The genomes of chicory, endive, great burdock and yacon provide insights into Asteraceae paleo-polyploidization history and plant inulin production.</title>
        <authorList>
            <person name="Fan W."/>
            <person name="Wang S."/>
            <person name="Wang H."/>
            <person name="Wang A."/>
            <person name="Jiang F."/>
            <person name="Liu H."/>
            <person name="Zhao H."/>
            <person name="Xu D."/>
            <person name="Zhang Y."/>
        </authorList>
    </citation>
    <scope>NUCLEOTIDE SEQUENCE [LARGE SCALE GENOMIC DNA]</scope>
    <source>
        <strain evidence="2">cv. Yunnan</strain>
        <tissue evidence="1">Leaves</tissue>
    </source>
</reference>
<evidence type="ECO:0000313" key="1">
    <source>
        <dbReference type="EMBL" id="KAI3754134.1"/>
    </source>
</evidence>